<organism evidence="2 3">
    <name type="scientific">Actinoplanes nipponensis</name>
    <dbReference type="NCBI Taxonomy" id="135950"/>
    <lineage>
        <taxon>Bacteria</taxon>
        <taxon>Bacillati</taxon>
        <taxon>Actinomycetota</taxon>
        <taxon>Actinomycetes</taxon>
        <taxon>Micromonosporales</taxon>
        <taxon>Micromonosporaceae</taxon>
        <taxon>Actinoplanes</taxon>
    </lineage>
</organism>
<dbReference type="AlphaFoldDB" id="A0A919JJ41"/>
<accession>A0A919JJ41</accession>
<reference evidence="2" key="1">
    <citation type="submission" date="2021-01" db="EMBL/GenBank/DDBJ databases">
        <title>Whole genome shotgun sequence of Actinoplanes nipponensis NBRC 14063.</title>
        <authorList>
            <person name="Komaki H."/>
            <person name="Tamura T."/>
        </authorList>
    </citation>
    <scope>NUCLEOTIDE SEQUENCE</scope>
    <source>
        <strain evidence="2">NBRC 14063</strain>
    </source>
</reference>
<dbReference type="NCBIfam" id="NF033580">
    <property type="entry name" value="transpos_IS5_3"/>
    <property type="match status" value="1"/>
</dbReference>
<sequence length="167" mass="18541">MDTEPNDHGLGRSRGGLSTKLHLACEQGQRPLSMLVTAGQAGDSAQFTAVLDGIRVPRQGPGRARNRPDRVLADKAYSSRSNRAELRRRGIRATIAEPADQVGHRLRRGSTGGRPPAFDREIYKQRHAVECGINRLKRHRAVATRYDKLAVRYLATVRVAAIGEWLR</sequence>
<dbReference type="GO" id="GO:0003677">
    <property type="term" value="F:DNA binding"/>
    <property type="evidence" value="ECO:0007669"/>
    <property type="project" value="InterPro"/>
</dbReference>
<evidence type="ECO:0000259" key="1">
    <source>
        <dbReference type="Pfam" id="PF01609"/>
    </source>
</evidence>
<evidence type="ECO:0000313" key="2">
    <source>
        <dbReference type="EMBL" id="GIE51688.1"/>
    </source>
</evidence>
<keyword evidence="3" id="KW-1185">Reference proteome</keyword>
<dbReference type="PANTHER" id="PTHR30007">
    <property type="entry name" value="PHP DOMAIN PROTEIN"/>
    <property type="match status" value="1"/>
</dbReference>
<gene>
    <name evidence="2" type="ORF">Ani05nite_52220</name>
</gene>
<dbReference type="Proteomes" id="UP000647172">
    <property type="component" value="Unassembled WGS sequence"/>
</dbReference>
<dbReference type="EMBL" id="BOMQ01000061">
    <property type="protein sequence ID" value="GIE51688.1"/>
    <property type="molecule type" value="Genomic_DNA"/>
</dbReference>
<dbReference type="GO" id="GO:0006313">
    <property type="term" value="P:DNA transposition"/>
    <property type="evidence" value="ECO:0007669"/>
    <property type="project" value="InterPro"/>
</dbReference>
<name>A0A919JJ41_9ACTN</name>
<dbReference type="PANTHER" id="PTHR30007:SF1">
    <property type="entry name" value="BLR1914 PROTEIN"/>
    <property type="match status" value="1"/>
</dbReference>
<feature type="domain" description="Transposase IS4-like" evidence="1">
    <location>
        <begin position="11"/>
        <end position="151"/>
    </location>
</feature>
<proteinExistence type="predicted"/>
<dbReference type="Pfam" id="PF01609">
    <property type="entry name" value="DDE_Tnp_1"/>
    <property type="match status" value="1"/>
</dbReference>
<comment type="caution">
    <text evidence="2">The sequence shown here is derived from an EMBL/GenBank/DDBJ whole genome shotgun (WGS) entry which is preliminary data.</text>
</comment>
<protein>
    <submittedName>
        <fullName evidence="2">IS5 family transposase</fullName>
    </submittedName>
</protein>
<dbReference type="GO" id="GO:0004803">
    <property type="term" value="F:transposase activity"/>
    <property type="evidence" value="ECO:0007669"/>
    <property type="project" value="InterPro"/>
</dbReference>
<dbReference type="InterPro" id="IPR002559">
    <property type="entry name" value="Transposase_11"/>
</dbReference>
<evidence type="ECO:0000313" key="3">
    <source>
        <dbReference type="Proteomes" id="UP000647172"/>
    </source>
</evidence>